<dbReference type="PANTHER" id="PTHR30632:SF17">
    <property type="entry name" value="MOLYBDATE-BINDING PROTEIN MODA"/>
    <property type="match status" value="1"/>
</dbReference>
<protein>
    <submittedName>
        <fullName evidence="8">Molybdenum ABC transporter substrate-binding protein</fullName>
    </submittedName>
</protein>
<feature type="chain" id="PRO_5005291913" evidence="7">
    <location>
        <begin position="27"/>
        <end position="260"/>
    </location>
</feature>
<dbReference type="Pfam" id="PF13531">
    <property type="entry name" value="SBP_bac_11"/>
    <property type="match status" value="1"/>
</dbReference>
<dbReference type="Gene3D" id="3.40.190.10">
    <property type="entry name" value="Periplasmic binding protein-like II"/>
    <property type="match status" value="2"/>
</dbReference>
<dbReference type="PIRSF" id="PIRSF004846">
    <property type="entry name" value="ModA"/>
    <property type="match status" value="1"/>
</dbReference>
<reference evidence="8 9" key="1">
    <citation type="journal article" date="2015" name="G3 (Bethesda)">
        <title>Insights into Ongoing Evolution of the Hexachlorocyclohexane Catabolic Pathway from Comparative Genomics of Ten Sphingomonadaceae Strains.</title>
        <authorList>
            <person name="Pearce S.L."/>
            <person name="Oakeshott J.G."/>
            <person name="Pandey G."/>
        </authorList>
    </citation>
    <scope>NUCLEOTIDE SEQUENCE [LARGE SCALE GENOMIC DNA]</scope>
    <source>
        <strain evidence="8 9">LL02</strain>
    </source>
</reference>
<dbReference type="AlphaFoldDB" id="A0A0J7Y6W5"/>
<keyword evidence="9" id="KW-1185">Reference proteome</keyword>
<dbReference type="GO" id="GO:0046872">
    <property type="term" value="F:metal ion binding"/>
    <property type="evidence" value="ECO:0007669"/>
    <property type="project" value="UniProtKB-KW"/>
</dbReference>
<dbReference type="SUPFAM" id="SSF53850">
    <property type="entry name" value="Periplasmic binding protein-like II"/>
    <property type="match status" value="1"/>
</dbReference>
<keyword evidence="3 6" id="KW-0479">Metal-binding</keyword>
<evidence type="ECO:0000313" key="8">
    <source>
        <dbReference type="EMBL" id="KMS59689.1"/>
    </source>
</evidence>
<dbReference type="InterPro" id="IPR050682">
    <property type="entry name" value="ModA/WtpA"/>
</dbReference>
<dbReference type="GO" id="GO:0030973">
    <property type="term" value="F:molybdate ion binding"/>
    <property type="evidence" value="ECO:0007669"/>
    <property type="project" value="TreeGrafter"/>
</dbReference>
<evidence type="ECO:0000256" key="1">
    <source>
        <dbReference type="ARBA" id="ARBA00009175"/>
    </source>
</evidence>
<comment type="similarity">
    <text evidence="1">Belongs to the bacterial solute-binding protein ModA family.</text>
</comment>
<dbReference type="RefSeq" id="WP_059150415.1">
    <property type="nucleotide sequence ID" value="NZ_KQ130452.1"/>
</dbReference>
<name>A0A0J7Y6W5_9SPHN</name>
<dbReference type="EMBL" id="JACU01000002">
    <property type="protein sequence ID" value="KMS59689.1"/>
    <property type="molecule type" value="Genomic_DNA"/>
</dbReference>
<evidence type="ECO:0000256" key="5">
    <source>
        <dbReference type="ARBA" id="ARBA00062515"/>
    </source>
</evidence>
<dbReference type="FunFam" id="3.40.190.10:FF:000035">
    <property type="entry name" value="Molybdate ABC transporter substrate-binding protein"/>
    <property type="match status" value="1"/>
</dbReference>
<evidence type="ECO:0000256" key="3">
    <source>
        <dbReference type="ARBA" id="ARBA00022723"/>
    </source>
</evidence>
<feature type="binding site" evidence="6">
    <location>
        <position position="40"/>
    </location>
    <ligand>
        <name>molybdate</name>
        <dbReference type="ChEBI" id="CHEBI:36264"/>
    </ligand>
</feature>
<accession>A0A0J7Y6W5</accession>
<evidence type="ECO:0000256" key="2">
    <source>
        <dbReference type="ARBA" id="ARBA00022505"/>
    </source>
</evidence>
<gene>
    <name evidence="8" type="ORF">V474_10860</name>
</gene>
<evidence type="ECO:0000313" key="9">
    <source>
        <dbReference type="Proteomes" id="UP000052268"/>
    </source>
</evidence>
<proteinExistence type="inferred from homology"/>
<keyword evidence="2 6" id="KW-0500">Molybdenum</keyword>
<dbReference type="NCBIfam" id="TIGR01256">
    <property type="entry name" value="modA"/>
    <property type="match status" value="1"/>
</dbReference>
<comment type="caution">
    <text evidence="8">The sequence shown here is derived from an EMBL/GenBank/DDBJ whole genome shotgun (WGS) entry which is preliminary data.</text>
</comment>
<dbReference type="GO" id="GO:1901359">
    <property type="term" value="F:tungstate binding"/>
    <property type="evidence" value="ECO:0007669"/>
    <property type="project" value="UniProtKB-ARBA"/>
</dbReference>
<dbReference type="Proteomes" id="UP000052268">
    <property type="component" value="Unassembled WGS sequence"/>
</dbReference>
<feature type="signal peptide" evidence="7">
    <location>
        <begin position="1"/>
        <end position="26"/>
    </location>
</feature>
<dbReference type="CDD" id="cd13536">
    <property type="entry name" value="PBP2_EcModA"/>
    <property type="match status" value="1"/>
</dbReference>
<dbReference type="PANTHER" id="PTHR30632">
    <property type="entry name" value="MOLYBDATE-BINDING PERIPLASMIC PROTEIN"/>
    <property type="match status" value="1"/>
</dbReference>
<feature type="binding site" evidence="6">
    <location>
        <position position="152"/>
    </location>
    <ligand>
        <name>molybdate</name>
        <dbReference type="ChEBI" id="CHEBI:36264"/>
    </ligand>
</feature>
<feature type="binding site" evidence="6">
    <location>
        <position position="67"/>
    </location>
    <ligand>
        <name>molybdate</name>
        <dbReference type="ChEBI" id="CHEBI:36264"/>
    </ligand>
</feature>
<dbReference type="OrthoDB" id="9785015at2"/>
<keyword evidence="4 7" id="KW-0732">Signal</keyword>
<dbReference type="GO" id="GO:0015689">
    <property type="term" value="P:molybdate ion transport"/>
    <property type="evidence" value="ECO:0007669"/>
    <property type="project" value="InterPro"/>
</dbReference>
<dbReference type="InterPro" id="IPR005950">
    <property type="entry name" value="ModA"/>
</dbReference>
<feature type="binding site" evidence="6">
    <location>
        <position position="197"/>
    </location>
    <ligand>
        <name>molybdate</name>
        <dbReference type="ChEBI" id="CHEBI:36264"/>
    </ligand>
</feature>
<comment type="subunit">
    <text evidence="5">The complex is composed of two ATP-binding proteins (ModC), two transmembrane proteins (ModB) and a solute-binding protein (ModA).</text>
</comment>
<organism evidence="8 9">
    <name type="scientific">Novosphingobium barchaimii LL02</name>
    <dbReference type="NCBI Taxonomy" id="1114963"/>
    <lineage>
        <taxon>Bacteria</taxon>
        <taxon>Pseudomonadati</taxon>
        <taxon>Pseudomonadota</taxon>
        <taxon>Alphaproteobacteria</taxon>
        <taxon>Sphingomonadales</taxon>
        <taxon>Sphingomonadaceae</taxon>
        <taxon>Novosphingobium</taxon>
    </lineage>
</organism>
<sequence length="260" mass="27365">MRKYLAILLTAFLAVLAALLPVATMAAPQKQAPLVLAAASLQESMNAAADAWKAKGHPRPRISFAGSSALARQIASGAPADLFVSADEPWMNDVQSKGLLRKGTRISFLRNSLVLIAPRASTVRLRIAANMPLSRTLGTGRLAIADPAGVPAGVYAKQSLTKLGVWNSVQTQLAPGESVRAALALVSRGAAPLGVVYATDARADPGVRVVGVFPENSHDPISYPVALIASSRNPEADAFRRYLISAEGKAVFRRFGFGTK</sequence>
<evidence type="ECO:0000256" key="6">
    <source>
        <dbReference type="PIRSR" id="PIRSR004846-1"/>
    </source>
</evidence>
<feature type="binding site" evidence="6">
    <location>
        <position position="179"/>
    </location>
    <ligand>
        <name>molybdate</name>
        <dbReference type="ChEBI" id="CHEBI:36264"/>
    </ligand>
</feature>
<dbReference type="GO" id="GO:0030288">
    <property type="term" value="C:outer membrane-bounded periplasmic space"/>
    <property type="evidence" value="ECO:0007669"/>
    <property type="project" value="TreeGrafter"/>
</dbReference>
<dbReference type="PATRIC" id="fig|1114963.3.peg.1077"/>
<evidence type="ECO:0000256" key="7">
    <source>
        <dbReference type="SAM" id="SignalP"/>
    </source>
</evidence>
<evidence type="ECO:0000256" key="4">
    <source>
        <dbReference type="ARBA" id="ARBA00022729"/>
    </source>
</evidence>